<organism evidence="2 3">
    <name type="scientific">Planoprotostelium fungivorum</name>
    <dbReference type="NCBI Taxonomy" id="1890364"/>
    <lineage>
        <taxon>Eukaryota</taxon>
        <taxon>Amoebozoa</taxon>
        <taxon>Evosea</taxon>
        <taxon>Variosea</taxon>
        <taxon>Cavosteliida</taxon>
        <taxon>Cavosteliaceae</taxon>
        <taxon>Planoprotostelium</taxon>
    </lineage>
</organism>
<evidence type="ECO:0000313" key="3">
    <source>
        <dbReference type="Proteomes" id="UP000241769"/>
    </source>
</evidence>
<feature type="transmembrane region" description="Helical" evidence="1">
    <location>
        <begin position="92"/>
        <end position="112"/>
    </location>
</feature>
<keyword evidence="1" id="KW-0812">Transmembrane</keyword>
<sequence length="222" mass="23407">MDMSEGGLSTSFADLVLLAVSVDCGRRLLQNRFRANLRPGMDMCVRLQLIFSGRKSGKHIAATACAIGAITAGAGALRFAGIHGPVKIIHNVFTDVSTLSSCLVYGLAFHYPGDLTNVALWSTALAVLGSIGASLYIPFPIQEMLAGVTGTIGAGLIAHRCYTERKRSPRPVVYALAGLGLMMSCAGIGTRGSIGGILRIDLISYVVAGGMYLLTWAYTSMF</sequence>
<feature type="transmembrane region" description="Helical" evidence="1">
    <location>
        <begin position="202"/>
        <end position="219"/>
    </location>
</feature>
<feature type="transmembrane region" description="Helical" evidence="1">
    <location>
        <begin position="60"/>
        <end position="80"/>
    </location>
</feature>
<dbReference type="InParanoid" id="A0A2P6NCX2"/>
<gene>
    <name evidence="2" type="ORF">PROFUN_10803</name>
</gene>
<dbReference type="EMBL" id="MDYQ01000117">
    <property type="protein sequence ID" value="PRP81814.1"/>
    <property type="molecule type" value="Genomic_DNA"/>
</dbReference>
<protein>
    <recommendedName>
        <fullName evidence="4">Transmembrane protein</fullName>
    </recommendedName>
</protein>
<feature type="transmembrane region" description="Helical" evidence="1">
    <location>
        <begin position="172"/>
        <end position="190"/>
    </location>
</feature>
<proteinExistence type="predicted"/>
<dbReference type="AlphaFoldDB" id="A0A2P6NCX2"/>
<evidence type="ECO:0000313" key="2">
    <source>
        <dbReference type="EMBL" id="PRP81814.1"/>
    </source>
</evidence>
<keyword evidence="3" id="KW-1185">Reference proteome</keyword>
<dbReference type="Proteomes" id="UP000241769">
    <property type="component" value="Unassembled WGS sequence"/>
</dbReference>
<evidence type="ECO:0000256" key="1">
    <source>
        <dbReference type="SAM" id="Phobius"/>
    </source>
</evidence>
<comment type="caution">
    <text evidence="2">The sequence shown here is derived from an EMBL/GenBank/DDBJ whole genome shotgun (WGS) entry which is preliminary data.</text>
</comment>
<keyword evidence="1" id="KW-1133">Transmembrane helix</keyword>
<evidence type="ECO:0008006" key="4">
    <source>
        <dbReference type="Google" id="ProtNLM"/>
    </source>
</evidence>
<keyword evidence="1" id="KW-0472">Membrane</keyword>
<name>A0A2P6NCX2_9EUKA</name>
<reference evidence="2 3" key="1">
    <citation type="journal article" date="2018" name="Genome Biol. Evol.">
        <title>Multiple Roots of Fruiting Body Formation in Amoebozoa.</title>
        <authorList>
            <person name="Hillmann F."/>
            <person name="Forbes G."/>
            <person name="Novohradska S."/>
            <person name="Ferling I."/>
            <person name="Riege K."/>
            <person name="Groth M."/>
            <person name="Westermann M."/>
            <person name="Marz M."/>
            <person name="Spaller T."/>
            <person name="Winckler T."/>
            <person name="Schaap P."/>
            <person name="Glockner G."/>
        </authorList>
    </citation>
    <scope>NUCLEOTIDE SEQUENCE [LARGE SCALE GENOMIC DNA]</scope>
    <source>
        <strain evidence="2 3">Jena</strain>
    </source>
</reference>
<accession>A0A2P6NCX2</accession>
<feature type="transmembrane region" description="Helical" evidence="1">
    <location>
        <begin position="118"/>
        <end position="137"/>
    </location>
</feature>